<dbReference type="Gene3D" id="3.30.499.10">
    <property type="entry name" value="Aconitase, domain 3"/>
    <property type="match status" value="2"/>
</dbReference>
<dbReference type="NCBIfam" id="NF005558">
    <property type="entry name" value="PRK07229.1"/>
    <property type="match status" value="1"/>
</dbReference>
<dbReference type="GO" id="GO:0005829">
    <property type="term" value="C:cytosol"/>
    <property type="evidence" value="ECO:0007669"/>
    <property type="project" value="TreeGrafter"/>
</dbReference>
<dbReference type="FunFam" id="3.40.1060.10:FF:000001">
    <property type="entry name" value="Aconitate hydratase, mitochondrial"/>
    <property type="match status" value="1"/>
</dbReference>
<dbReference type="NCBIfam" id="TIGR01340">
    <property type="entry name" value="aconitase_mito"/>
    <property type="match status" value="1"/>
</dbReference>
<comment type="similarity">
    <text evidence="4 13">Belongs to the aconitase/IPM isomerase family.</text>
</comment>
<evidence type="ECO:0000256" key="13">
    <source>
        <dbReference type="RuleBase" id="RU362107"/>
    </source>
</evidence>
<keyword evidence="5" id="KW-0816">Tricarboxylic acid cycle</keyword>
<proteinExistence type="inferred from homology"/>
<dbReference type="InterPro" id="IPR050926">
    <property type="entry name" value="Aconitase/IPM_isomerase"/>
</dbReference>
<dbReference type="InterPro" id="IPR000573">
    <property type="entry name" value="AconitaseA/IPMdHydase_ssu_swvl"/>
</dbReference>
<dbReference type="GO" id="GO:0005739">
    <property type="term" value="C:mitochondrion"/>
    <property type="evidence" value="ECO:0007669"/>
    <property type="project" value="UniProtKB-SubCell"/>
</dbReference>
<organism evidence="17 19">
    <name type="scientific">Dracunculus medinensis</name>
    <name type="common">Guinea worm</name>
    <dbReference type="NCBI Taxonomy" id="318479"/>
    <lineage>
        <taxon>Eukaryota</taxon>
        <taxon>Metazoa</taxon>
        <taxon>Ecdysozoa</taxon>
        <taxon>Nematoda</taxon>
        <taxon>Chromadorea</taxon>
        <taxon>Rhabditida</taxon>
        <taxon>Spirurina</taxon>
        <taxon>Dracunculoidea</taxon>
        <taxon>Dracunculidae</taxon>
        <taxon>Dracunculus</taxon>
    </lineage>
</organism>
<dbReference type="InterPro" id="IPR036008">
    <property type="entry name" value="Aconitase_4Fe-4S_dom"/>
</dbReference>
<keyword evidence="10 13" id="KW-0496">Mitochondrion</keyword>
<keyword evidence="9 13" id="KW-0411">Iron-sulfur</keyword>
<dbReference type="Proteomes" id="UP000038040">
    <property type="component" value="Unplaced"/>
</dbReference>
<gene>
    <name evidence="16" type="ORF">DME_LOCUS1741</name>
</gene>
<dbReference type="Gene3D" id="3.20.19.10">
    <property type="entry name" value="Aconitase, domain 4"/>
    <property type="match status" value="1"/>
</dbReference>
<evidence type="ECO:0000313" key="19">
    <source>
        <dbReference type="WBParaSite" id="DME_0000737901-mRNA-1"/>
    </source>
</evidence>
<evidence type="ECO:0000256" key="7">
    <source>
        <dbReference type="ARBA" id="ARBA00022946"/>
    </source>
</evidence>
<dbReference type="InterPro" id="IPR015931">
    <property type="entry name" value="Acnase/IPM_dHydase_lsu_aba_1/3"/>
</dbReference>
<evidence type="ECO:0000256" key="10">
    <source>
        <dbReference type="ARBA" id="ARBA00023128"/>
    </source>
</evidence>
<evidence type="ECO:0000259" key="14">
    <source>
        <dbReference type="Pfam" id="PF00330"/>
    </source>
</evidence>
<name>A0A158Q5H4_DRAME</name>
<dbReference type="InterPro" id="IPR015932">
    <property type="entry name" value="Aconitase_dom2"/>
</dbReference>
<dbReference type="FunFam" id="3.20.19.10:FF:000002">
    <property type="entry name" value="Aconitate hydratase, mitochondrial"/>
    <property type="match status" value="1"/>
</dbReference>
<keyword evidence="6 13" id="KW-0479">Metal-binding</keyword>
<dbReference type="CDD" id="cd01584">
    <property type="entry name" value="AcnA_Mitochondrial"/>
    <property type="match status" value="1"/>
</dbReference>
<dbReference type="AlphaFoldDB" id="A0A158Q5H4"/>
<dbReference type="PANTHER" id="PTHR43160">
    <property type="entry name" value="ACONITATE HYDRATASE B"/>
    <property type="match status" value="1"/>
</dbReference>
<dbReference type="SUPFAM" id="SSF52016">
    <property type="entry name" value="LeuD/IlvD-like"/>
    <property type="match status" value="1"/>
</dbReference>
<dbReference type="OrthoDB" id="2224430at2759"/>
<evidence type="ECO:0000256" key="5">
    <source>
        <dbReference type="ARBA" id="ARBA00022532"/>
    </source>
</evidence>
<evidence type="ECO:0000256" key="12">
    <source>
        <dbReference type="ARBA" id="ARBA00023501"/>
    </source>
</evidence>
<feature type="domain" description="Aconitase A/isopropylmalate dehydratase small subunit swivel" evidence="15">
    <location>
        <begin position="580"/>
        <end position="707"/>
    </location>
</feature>
<dbReference type="WBParaSite" id="DME_0000737901-mRNA-1">
    <property type="protein sequence ID" value="DME_0000737901-mRNA-1"/>
    <property type="gene ID" value="DME_0000737901"/>
</dbReference>
<evidence type="ECO:0000256" key="8">
    <source>
        <dbReference type="ARBA" id="ARBA00023004"/>
    </source>
</evidence>
<evidence type="ECO:0000256" key="3">
    <source>
        <dbReference type="ARBA" id="ARBA00004717"/>
    </source>
</evidence>
<dbReference type="Pfam" id="PF00330">
    <property type="entry name" value="Aconitase"/>
    <property type="match status" value="1"/>
</dbReference>
<reference evidence="16 18" key="2">
    <citation type="submission" date="2018-11" db="EMBL/GenBank/DDBJ databases">
        <authorList>
            <consortium name="Pathogen Informatics"/>
        </authorList>
    </citation>
    <scope>NUCLEOTIDE SEQUENCE [LARGE SCALE GENOMIC DNA]</scope>
</reference>
<dbReference type="PANTHER" id="PTHR43160:SF3">
    <property type="entry name" value="ACONITATE HYDRATASE, MITOCHONDRIAL"/>
    <property type="match status" value="1"/>
</dbReference>
<dbReference type="GO" id="GO:0006099">
    <property type="term" value="P:tricarboxylic acid cycle"/>
    <property type="evidence" value="ECO:0007669"/>
    <property type="project" value="UniProtKB-UniPathway"/>
</dbReference>
<dbReference type="InterPro" id="IPR015928">
    <property type="entry name" value="Aconitase/3IPM_dehydase_swvl"/>
</dbReference>
<evidence type="ECO:0000313" key="18">
    <source>
        <dbReference type="Proteomes" id="UP000274756"/>
    </source>
</evidence>
<keyword evidence="7 13" id="KW-0809">Transit peptide</keyword>
<dbReference type="EC" id="4.2.1.3" evidence="13"/>
<evidence type="ECO:0000256" key="4">
    <source>
        <dbReference type="ARBA" id="ARBA00007185"/>
    </source>
</evidence>
<evidence type="ECO:0000259" key="15">
    <source>
        <dbReference type="Pfam" id="PF00694"/>
    </source>
</evidence>
<evidence type="ECO:0000256" key="9">
    <source>
        <dbReference type="ARBA" id="ARBA00023014"/>
    </source>
</evidence>
<dbReference type="STRING" id="318479.A0A158Q5H4"/>
<dbReference type="PROSITE" id="PS00450">
    <property type="entry name" value="ACONITASE_1"/>
    <property type="match status" value="1"/>
</dbReference>
<dbReference type="FunFam" id="3.30.499.10:FF:000004">
    <property type="entry name" value="Aconitate hydratase, mitochondrial"/>
    <property type="match status" value="1"/>
</dbReference>
<evidence type="ECO:0000313" key="16">
    <source>
        <dbReference type="EMBL" id="VDN51768.1"/>
    </source>
</evidence>
<comment type="catalytic activity">
    <reaction evidence="12 13">
        <text>citrate = D-threo-isocitrate</text>
        <dbReference type="Rhea" id="RHEA:10336"/>
        <dbReference type="ChEBI" id="CHEBI:15562"/>
        <dbReference type="ChEBI" id="CHEBI:16947"/>
        <dbReference type="EC" id="4.2.1.3"/>
    </reaction>
</comment>
<dbReference type="FunFam" id="3.30.499.10:FF:000003">
    <property type="entry name" value="Aconitate hydratase, mitochondrial"/>
    <property type="match status" value="1"/>
</dbReference>
<dbReference type="Pfam" id="PF00694">
    <property type="entry name" value="Aconitase_C"/>
    <property type="match status" value="1"/>
</dbReference>
<evidence type="ECO:0000256" key="11">
    <source>
        <dbReference type="ARBA" id="ARBA00023239"/>
    </source>
</evidence>
<comment type="subcellular location">
    <subcellularLocation>
        <location evidence="2 13">Mitochondrion</location>
    </subcellularLocation>
</comment>
<dbReference type="PRINTS" id="PR00415">
    <property type="entry name" value="ACONITASE"/>
</dbReference>
<evidence type="ECO:0000313" key="17">
    <source>
        <dbReference type="Proteomes" id="UP000038040"/>
    </source>
</evidence>
<evidence type="ECO:0000256" key="2">
    <source>
        <dbReference type="ARBA" id="ARBA00004173"/>
    </source>
</evidence>
<dbReference type="UniPathway" id="UPA00223">
    <property type="reaction ID" value="UER00718"/>
</dbReference>
<comment type="pathway">
    <text evidence="3">Carbohydrate metabolism; tricarboxylic acid cycle; isocitrate from oxaloacetate: step 2/2.</text>
</comment>
<keyword evidence="8 13" id="KW-0408">Iron</keyword>
<keyword evidence="11 13" id="KW-0456">Lyase</keyword>
<evidence type="ECO:0000256" key="1">
    <source>
        <dbReference type="ARBA" id="ARBA00003113"/>
    </source>
</evidence>
<keyword evidence="18" id="KW-1185">Reference proteome</keyword>
<dbReference type="GO" id="GO:0051539">
    <property type="term" value="F:4 iron, 4 sulfur cluster binding"/>
    <property type="evidence" value="ECO:0007669"/>
    <property type="project" value="UniProtKB-UniRule"/>
</dbReference>
<dbReference type="SUPFAM" id="SSF53732">
    <property type="entry name" value="Aconitase iron-sulfur domain"/>
    <property type="match status" value="1"/>
</dbReference>
<comment type="function">
    <text evidence="1">Catalyzes the isomerization of citrate to isocitrate via cis-aconitate.</text>
</comment>
<dbReference type="GO" id="GO:0003994">
    <property type="term" value="F:aconitate hydratase activity"/>
    <property type="evidence" value="ECO:0007669"/>
    <property type="project" value="UniProtKB-EC"/>
</dbReference>
<dbReference type="Gene3D" id="3.40.1060.10">
    <property type="entry name" value="Aconitase, Domain 2"/>
    <property type="match status" value="1"/>
</dbReference>
<reference evidence="19" key="1">
    <citation type="submission" date="2016-04" db="UniProtKB">
        <authorList>
            <consortium name="WormBaseParasite"/>
        </authorList>
    </citation>
    <scope>IDENTIFICATION</scope>
</reference>
<dbReference type="InterPro" id="IPR018136">
    <property type="entry name" value="Aconitase_4Fe-4S_BS"/>
</dbReference>
<dbReference type="PROSITE" id="PS01244">
    <property type="entry name" value="ACONITASE_2"/>
    <property type="match status" value="1"/>
</dbReference>
<protein>
    <recommendedName>
        <fullName evidence="13">Aconitate hydratase, mitochondrial</fullName>
        <shortName evidence="13">Aconitase</shortName>
        <ecNumber evidence="13">4.2.1.3</ecNumber>
    </recommendedName>
</protein>
<accession>A0A158Q5H4</accession>
<dbReference type="GO" id="GO:0046872">
    <property type="term" value="F:metal ion binding"/>
    <property type="evidence" value="ECO:0007669"/>
    <property type="project" value="UniProtKB-UniRule"/>
</dbReference>
<dbReference type="InterPro" id="IPR001030">
    <property type="entry name" value="Acoase/IPM_deHydtase_lsu_aba"/>
</dbReference>
<comment type="cofactor">
    <cofactor evidence="13">
        <name>[4Fe-4S] cluster</name>
        <dbReference type="ChEBI" id="CHEBI:49883"/>
    </cofactor>
    <text evidence="13">Binds 1 [4Fe-4S] cluster per subunit.</text>
</comment>
<feature type="domain" description="Aconitase/3-isopropylmalate dehydratase large subunit alpha/beta/alpha" evidence="14">
    <location>
        <begin position="66"/>
        <end position="502"/>
    </location>
</feature>
<dbReference type="InterPro" id="IPR006248">
    <property type="entry name" value="Aconitase_mito-like"/>
</dbReference>
<evidence type="ECO:0000256" key="6">
    <source>
        <dbReference type="ARBA" id="ARBA00022723"/>
    </source>
</evidence>
<dbReference type="Proteomes" id="UP000274756">
    <property type="component" value="Unassembled WGS sequence"/>
</dbReference>
<dbReference type="EMBL" id="UYYG01000030">
    <property type="protein sequence ID" value="VDN51768.1"/>
    <property type="molecule type" value="Genomic_DNA"/>
</dbReference>
<sequence>MVQLRFDRFSLIYLNKRNRLFCTSSFRYSNVAISKFEKDHYLPYKKLVENIALVKKKLVRPLTLSEKILYGHLDAPESQDIKRGISYLRLRPDRVAMQDATAQMAMLQFISSGLPRVAVPSTIHCDHLIEAQKGDSIDLSRARDINSEVYDFLSTAGNKYGVGFWKPGSGIIHQIILENYAFPGLLLIGTDSHTPNGGGLGGLCIGVGGADAVDVMADIPWELKCPKVIGVKLTGKMSGWTSAKDIILKVADLLTVKGGTGAIVEYHGPGVDSISATGMGTICNMGAEIGATTSVFPFNDNMVKYLKATGRERIAEEAMKYKEILTADAGAEYDSMLEIDLNKLVPHINGPFTPDLATTIDKIGETAKSRGWPVEIKAGLIGSCTNSSYEDMTRAASIAKQALEKGLKSKSLFFVTPGSEQIRATIERDGITKIFKDFGGTILANACGPCIGQWDRRDVKKGEKNTIVTSYNRNFTGRNDANPATHAFVASPEIVTALSLAGRLDFDPQHDELTTADGSKFKLNAPSGEDLPSCGYDHGEQLYQSPSGQGEVVVDEKSQRLQLLKPFDEWDGKDLEDLVILIKVKGKCTTDHISAAGPWLKFRGHLDNISNNLFLTAINAENGEMNKVRNHLTQQLGGVPDTARYYKSKGVPWVAIGDDNYGEGSSREHAALEPRHLGGRAIIVKSFARIHETNLKKQGLLPLTFTDPSDYDKVKPSDRVSLLGLKNLAPGKAVKCLLKHPNGKTDEIWLNHSFNELQIKWFQAGSALNYMKKIATSRK</sequence>